<keyword evidence="1" id="KW-1133">Transmembrane helix</keyword>
<keyword evidence="1" id="KW-0472">Membrane</keyword>
<accession>A0A1G9X8P4</accession>
<feature type="transmembrane region" description="Helical" evidence="1">
    <location>
        <begin position="12"/>
        <end position="30"/>
    </location>
</feature>
<feature type="transmembrane region" description="Helical" evidence="1">
    <location>
        <begin position="37"/>
        <end position="56"/>
    </location>
</feature>
<dbReference type="AlphaFoldDB" id="A0A1G9X8P4"/>
<reference evidence="3" key="1">
    <citation type="submission" date="2016-10" db="EMBL/GenBank/DDBJ databases">
        <authorList>
            <person name="Varghese N."/>
            <person name="Submissions S."/>
        </authorList>
    </citation>
    <scope>NUCLEOTIDE SEQUENCE [LARGE SCALE GENOMIC DNA]</scope>
    <source>
        <strain evidence="3">DSM 24536</strain>
    </source>
</reference>
<keyword evidence="3" id="KW-1185">Reference proteome</keyword>
<organism evidence="2 3">
    <name type="scientific">Daejeonella rubra</name>
    <dbReference type="NCBI Taxonomy" id="990371"/>
    <lineage>
        <taxon>Bacteria</taxon>
        <taxon>Pseudomonadati</taxon>
        <taxon>Bacteroidota</taxon>
        <taxon>Sphingobacteriia</taxon>
        <taxon>Sphingobacteriales</taxon>
        <taxon>Sphingobacteriaceae</taxon>
        <taxon>Daejeonella</taxon>
    </lineage>
</organism>
<sequence>MTRTIRLIFTFYNTYNIPSILISVLSAGIFRISGMSFFVVIFWFKLISMGFIITFINSYRSKEYFYYQNLGLSKIALWTGSLVFDFVLFLALIFGVYQLR</sequence>
<evidence type="ECO:0000256" key="1">
    <source>
        <dbReference type="SAM" id="Phobius"/>
    </source>
</evidence>
<feature type="transmembrane region" description="Helical" evidence="1">
    <location>
        <begin position="76"/>
        <end position="97"/>
    </location>
</feature>
<name>A0A1G9X8P4_9SPHI</name>
<dbReference type="Proteomes" id="UP000199226">
    <property type="component" value="Unassembled WGS sequence"/>
</dbReference>
<proteinExistence type="predicted"/>
<protein>
    <submittedName>
        <fullName evidence="2">Uncharacterized protein</fullName>
    </submittedName>
</protein>
<dbReference type="EMBL" id="FNHH01000029">
    <property type="protein sequence ID" value="SDM93114.1"/>
    <property type="molecule type" value="Genomic_DNA"/>
</dbReference>
<evidence type="ECO:0000313" key="3">
    <source>
        <dbReference type="Proteomes" id="UP000199226"/>
    </source>
</evidence>
<evidence type="ECO:0000313" key="2">
    <source>
        <dbReference type="EMBL" id="SDM93114.1"/>
    </source>
</evidence>
<gene>
    <name evidence="2" type="ORF">SAMN05421813_12925</name>
</gene>
<dbReference type="STRING" id="990371.SAMN05421813_12925"/>
<keyword evidence="1" id="KW-0812">Transmembrane</keyword>